<proteinExistence type="predicted"/>
<dbReference type="SMART" id="SM00245">
    <property type="entry name" value="TSPc"/>
    <property type="match status" value="1"/>
</dbReference>
<dbReference type="Proteomes" id="UP000321578">
    <property type="component" value="Unassembled WGS sequence"/>
</dbReference>
<dbReference type="GO" id="GO:0030288">
    <property type="term" value="C:outer membrane-bounded periplasmic space"/>
    <property type="evidence" value="ECO:0007669"/>
    <property type="project" value="TreeGrafter"/>
</dbReference>
<dbReference type="AlphaFoldDB" id="A0A5C6ZJ96"/>
<protein>
    <submittedName>
        <fullName evidence="3">Peptidase S41</fullName>
    </submittedName>
</protein>
<evidence type="ECO:0000256" key="1">
    <source>
        <dbReference type="SAM" id="Coils"/>
    </source>
</evidence>
<name>A0A5C6ZJ96_9FLAO</name>
<dbReference type="Pfam" id="PF03572">
    <property type="entry name" value="Peptidase_S41"/>
    <property type="match status" value="1"/>
</dbReference>
<organism evidence="3 4">
    <name type="scientific">Subsaximicrobium wynnwilliamsii</name>
    <dbReference type="NCBI Taxonomy" id="291179"/>
    <lineage>
        <taxon>Bacteria</taxon>
        <taxon>Pseudomonadati</taxon>
        <taxon>Bacteroidota</taxon>
        <taxon>Flavobacteriia</taxon>
        <taxon>Flavobacteriales</taxon>
        <taxon>Flavobacteriaceae</taxon>
        <taxon>Subsaximicrobium</taxon>
    </lineage>
</organism>
<accession>A0A5C6ZJ96</accession>
<dbReference type="OrthoDB" id="5480566at2"/>
<dbReference type="GO" id="GO:0004175">
    <property type="term" value="F:endopeptidase activity"/>
    <property type="evidence" value="ECO:0007669"/>
    <property type="project" value="TreeGrafter"/>
</dbReference>
<dbReference type="InterPro" id="IPR029045">
    <property type="entry name" value="ClpP/crotonase-like_dom_sf"/>
</dbReference>
<dbReference type="Gene3D" id="3.90.226.10">
    <property type="entry name" value="2-enoyl-CoA Hydratase, Chain A, domain 1"/>
    <property type="match status" value="1"/>
</dbReference>
<keyword evidence="4" id="KW-1185">Reference proteome</keyword>
<keyword evidence="1" id="KW-0175">Coiled coil</keyword>
<dbReference type="GO" id="GO:0008236">
    <property type="term" value="F:serine-type peptidase activity"/>
    <property type="evidence" value="ECO:0007669"/>
    <property type="project" value="InterPro"/>
</dbReference>
<dbReference type="PROSITE" id="PS51257">
    <property type="entry name" value="PROKAR_LIPOPROTEIN"/>
    <property type="match status" value="1"/>
</dbReference>
<dbReference type="EMBL" id="VORO01000005">
    <property type="protein sequence ID" value="TXD89829.1"/>
    <property type="molecule type" value="Genomic_DNA"/>
</dbReference>
<feature type="domain" description="Tail specific protease" evidence="2">
    <location>
        <begin position="294"/>
        <end position="515"/>
    </location>
</feature>
<evidence type="ECO:0000313" key="4">
    <source>
        <dbReference type="Proteomes" id="UP000321578"/>
    </source>
</evidence>
<dbReference type="GO" id="GO:0006508">
    <property type="term" value="P:proteolysis"/>
    <property type="evidence" value="ECO:0007669"/>
    <property type="project" value="InterPro"/>
</dbReference>
<dbReference type="SUPFAM" id="SSF52096">
    <property type="entry name" value="ClpP/crotonase"/>
    <property type="match status" value="1"/>
</dbReference>
<dbReference type="PANTHER" id="PTHR32060">
    <property type="entry name" value="TAIL-SPECIFIC PROTEASE"/>
    <property type="match status" value="1"/>
</dbReference>
<dbReference type="InterPro" id="IPR005151">
    <property type="entry name" value="Tail-specific_protease"/>
</dbReference>
<evidence type="ECO:0000313" key="3">
    <source>
        <dbReference type="EMBL" id="TXD89829.1"/>
    </source>
</evidence>
<dbReference type="RefSeq" id="WP_147085773.1">
    <property type="nucleotide sequence ID" value="NZ_VORM01000005.1"/>
</dbReference>
<dbReference type="GO" id="GO:0007165">
    <property type="term" value="P:signal transduction"/>
    <property type="evidence" value="ECO:0007669"/>
    <property type="project" value="TreeGrafter"/>
</dbReference>
<evidence type="ECO:0000259" key="2">
    <source>
        <dbReference type="SMART" id="SM00245"/>
    </source>
</evidence>
<dbReference type="PANTHER" id="PTHR32060:SF30">
    <property type="entry name" value="CARBOXY-TERMINAL PROCESSING PROTEASE CTPA"/>
    <property type="match status" value="1"/>
</dbReference>
<feature type="coiled-coil region" evidence="1">
    <location>
        <begin position="243"/>
        <end position="270"/>
    </location>
</feature>
<comment type="caution">
    <text evidence="3">The sequence shown here is derived from an EMBL/GenBank/DDBJ whole genome shotgun (WGS) entry which is preliminary data.</text>
</comment>
<gene>
    <name evidence="3" type="ORF">ESY86_06400</name>
</gene>
<sequence length="550" mass="62855">MIKKIVLTLCTLIVLVSCGSIEKYNLQVTQLHPVKDVHEDIDKAYTQLQRHHPRLYQYVPKETLDFKFDSLKKAINEPMDGRTFYKQLAMVTKHIGQGHTSISPPSTKLSRDQRKELLKTRFDISYLSFEYLDGKLFITDAVGKDSVLINAEILKIEDESSQDLIRKYKDLIASDGYNTTFHNRVVGNRFLRYYASDKGRFDSISLTLRNADSTFVKNYKRRPLRDQLQIKNDSIKRDSIKLANKTKPKLTKAERKAKKLENKAKRKYNSKYGFVPTPNMPNVKNYTRNLNFVGKDSTVAMIKIKGFQNGNYKGFYDDTFTVLDSLKTEILILDLRNNFGGRLNEIEYLYGYLTDENYTFLNKSETNTRFPILKSLMSNSNSLGLKMFAGLLSPGLAMADVLRVSKKDGQLYRKFKSAQEQEPKPLNFNGKVYVLINGNSFSASSVLASQLHGTNRATFVGEETGGAYNGTVAGLFKIYELPNTKVEVRIGLMKIDTKQKVDTDGYGVKPDVEIIPTYQDRLNHIDPELEWVLKDIEAKKGINNAANYRF</sequence>
<reference evidence="3 4" key="1">
    <citation type="submission" date="2019-08" db="EMBL/GenBank/DDBJ databases">
        <title>Genomes of Subsaximicrobium wynnwilliamsii strains.</title>
        <authorList>
            <person name="Bowman J.P."/>
        </authorList>
    </citation>
    <scope>NUCLEOTIDE SEQUENCE [LARGE SCALE GENOMIC DNA]</scope>
    <source>
        <strain evidence="3 4">2-80-2</strain>
    </source>
</reference>